<organism evidence="2 3">
    <name type="scientific">Canavalia gladiata</name>
    <name type="common">Sword bean</name>
    <name type="synonym">Dolichos gladiatus</name>
    <dbReference type="NCBI Taxonomy" id="3824"/>
    <lineage>
        <taxon>Eukaryota</taxon>
        <taxon>Viridiplantae</taxon>
        <taxon>Streptophyta</taxon>
        <taxon>Embryophyta</taxon>
        <taxon>Tracheophyta</taxon>
        <taxon>Spermatophyta</taxon>
        <taxon>Magnoliopsida</taxon>
        <taxon>eudicotyledons</taxon>
        <taxon>Gunneridae</taxon>
        <taxon>Pentapetalae</taxon>
        <taxon>rosids</taxon>
        <taxon>fabids</taxon>
        <taxon>Fabales</taxon>
        <taxon>Fabaceae</taxon>
        <taxon>Papilionoideae</taxon>
        <taxon>50 kb inversion clade</taxon>
        <taxon>NPAAA clade</taxon>
        <taxon>indigoferoid/millettioid clade</taxon>
        <taxon>Phaseoleae</taxon>
        <taxon>Canavalia</taxon>
    </lineage>
</organism>
<feature type="transmembrane region" description="Helical" evidence="1">
    <location>
        <begin position="30"/>
        <end position="48"/>
    </location>
</feature>
<sequence length="142" mass="15395">MIGLDASLHSVMLQSWFLHTLDFLILPSPIHVPLVIGMMLALVMFLAITYSGQIGWDEPCSVQNRTICCDMELHPANRLDPEGLTIGPLMEGIQISKVPAGLLPPGSGADLLKGSAYSYWHGIGRGDLLQELQQSKSLVKSA</sequence>
<keyword evidence="1" id="KW-1133">Transmembrane helix</keyword>
<proteinExistence type="predicted"/>
<evidence type="ECO:0000313" key="3">
    <source>
        <dbReference type="Proteomes" id="UP001367508"/>
    </source>
</evidence>
<name>A0AAN9KVP2_CANGL</name>
<reference evidence="2 3" key="1">
    <citation type="submission" date="2024-01" db="EMBL/GenBank/DDBJ databases">
        <title>The genomes of 5 underutilized Papilionoideae crops provide insights into root nodulation and disease resistanc.</title>
        <authorList>
            <person name="Jiang F."/>
        </authorList>
    </citation>
    <scope>NUCLEOTIDE SEQUENCE [LARGE SCALE GENOMIC DNA]</scope>
    <source>
        <strain evidence="2">LVBAO_FW01</strain>
        <tissue evidence="2">Leaves</tissue>
    </source>
</reference>
<keyword evidence="1" id="KW-0472">Membrane</keyword>
<evidence type="ECO:0000313" key="2">
    <source>
        <dbReference type="EMBL" id="KAK7324434.1"/>
    </source>
</evidence>
<dbReference type="AlphaFoldDB" id="A0AAN9KVP2"/>
<comment type="caution">
    <text evidence="2">The sequence shown here is derived from an EMBL/GenBank/DDBJ whole genome shotgun (WGS) entry which is preliminary data.</text>
</comment>
<dbReference type="EMBL" id="JAYMYQ010000006">
    <property type="protein sequence ID" value="KAK7324434.1"/>
    <property type="molecule type" value="Genomic_DNA"/>
</dbReference>
<protein>
    <submittedName>
        <fullName evidence="2">Uncharacterized protein</fullName>
    </submittedName>
</protein>
<dbReference type="Proteomes" id="UP001367508">
    <property type="component" value="Unassembled WGS sequence"/>
</dbReference>
<accession>A0AAN9KVP2</accession>
<keyword evidence="3" id="KW-1185">Reference proteome</keyword>
<evidence type="ECO:0000256" key="1">
    <source>
        <dbReference type="SAM" id="Phobius"/>
    </source>
</evidence>
<gene>
    <name evidence="2" type="ORF">VNO77_27970</name>
</gene>
<keyword evidence="1" id="KW-0812">Transmembrane</keyword>